<evidence type="ECO:0000256" key="4">
    <source>
        <dbReference type="ARBA" id="ARBA00012149"/>
    </source>
</evidence>
<evidence type="ECO:0000256" key="7">
    <source>
        <dbReference type="ARBA" id="ARBA00022691"/>
    </source>
</evidence>
<dbReference type="Pfam" id="PF04191">
    <property type="entry name" value="PEMT"/>
    <property type="match status" value="1"/>
</dbReference>
<comment type="function">
    <text evidence="1">Catalyzes the methylation of methanethiol (MeSH) to yield dimethylsulphide (DMS).</text>
</comment>
<evidence type="ECO:0000256" key="6">
    <source>
        <dbReference type="ARBA" id="ARBA00022679"/>
    </source>
</evidence>
<feature type="transmembrane region" description="Helical" evidence="12">
    <location>
        <begin position="59"/>
        <end position="79"/>
    </location>
</feature>
<dbReference type="EC" id="2.1.1.334" evidence="4"/>
<evidence type="ECO:0000256" key="1">
    <source>
        <dbReference type="ARBA" id="ARBA00002096"/>
    </source>
</evidence>
<keyword evidence="9 12" id="KW-1133">Transmembrane helix</keyword>
<reference evidence="13 14" key="1">
    <citation type="submission" date="2018-06" db="EMBL/GenBank/DDBJ databases">
        <title>Pseudomonas diversity within urban Lake Michigan freshwaters.</title>
        <authorList>
            <person name="Batrich M."/>
            <person name="Hatzopoulos T."/>
            <person name="Putonti C."/>
        </authorList>
    </citation>
    <scope>NUCLEOTIDE SEQUENCE [LARGE SCALE GENOMIC DNA]</scope>
    <source>
        <strain evidence="13 14">MB-090624</strain>
    </source>
</reference>
<dbReference type="PANTHER" id="PTHR31040:SF1">
    <property type="entry name" value="NURIM"/>
    <property type="match status" value="1"/>
</dbReference>
<name>A0A9Q6IDS5_9PSED</name>
<keyword evidence="5" id="KW-0489">Methyltransferase</keyword>
<feature type="transmembrane region" description="Helical" evidence="12">
    <location>
        <begin position="140"/>
        <end position="162"/>
    </location>
</feature>
<keyword evidence="6" id="KW-0808">Transferase</keyword>
<accession>A0A9Q6IDS5</accession>
<dbReference type="GO" id="GO:0008168">
    <property type="term" value="F:methyltransferase activity"/>
    <property type="evidence" value="ECO:0007669"/>
    <property type="project" value="UniProtKB-KW"/>
</dbReference>
<keyword evidence="8 12" id="KW-0812">Transmembrane</keyword>
<evidence type="ECO:0000313" key="13">
    <source>
        <dbReference type="EMBL" id="PYC33821.1"/>
    </source>
</evidence>
<evidence type="ECO:0000256" key="9">
    <source>
        <dbReference type="ARBA" id="ARBA00022989"/>
    </source>
</evidence>
<feature type="transmembrane region" description="Helical" evidence="12">
    <location>
        <begin position="100"/>
        <end position="120"/>
    </location>
</feature>
<sequence length="257" mass="29119">MNADSKLKKTTGNTAKNLLYLLYSLCSYVIFLLTFLYLIGFLGSLLVPKNIDSGVYRHGLVATVIDIALITLFAVQHSVMAREGFKKKITRLIPAPIERATYVLCSSLMLILLFILWQPIPAKVWSAQSEVLRALLNGLYWAGWGLALLTTFLISHLELFGLKQAFRGFYKTQPEPLNFITPCLYKVVRHPMYLGFLIAFWATPEMTIGHLVFALTCTAYIFVGTHLEEKDMARVFGKQYLAYQQQVGMLLPSRKKP</sequence>
<dbReference type="InterPro" id="IPR033580">
    <property type="entry name" value="Nurim-like"/>
</dbReference>
<dbReference type="InterPro" id="IPR054700">
    <property type="entry name" value="MddA"/>
</dbReference>
<evidence type="ECO:0000256" key="2">
    <source>
        <dbReference type="ARBA" id="ARBA00004127"/>
    </source>
</evidence>
<protein>
    <recommendedName>
        <fullName evidence="4">methanethiol S-methyltransferase</fullName>
        <ecNumber evidence="4">2.1.1.334</ecNumber>
    </recommendedName>
</protein>
<dbReference type="GO" id="GO:0032259">
    <property type="term" value="P:methylation"/>
    <property type="evidence" value="ECO:0007669"/>
    <property type="project" value="UniProtKB-KW"/>
</dbReference>
<comment type="similarity">
    <text evidence="3">Belongs to the nurim family.</text>
</comment>
<keyword evidence="7" id="KW-0949">S-adenosyl-L-methionine</keyword>
<proteinExistence type="inferred from homology"/>
<dbReference type="GO" id="GO:0012505">
    <property type="term" value="C:endomembrane system"/>
    <property type="evidence" value="ECO:0007669"/>
    <property type="project" value="UniProtKB-SubCell"/>
</dbReference>
<dbReference type="Gene3D" id="1.20.120.1630">
    <property type="match status" value="1"/>
</dbReference>
<feature type="transmembrane region" description="Helical" evidence="12">
    <location>
        <begin position="20"/>
        <end position="47"/>
    </location>
</feature>
<dbReference type="AlphaFoldDB" id="A0A9Q6IDS5"/>
<keyword evidence="10 12" id="KW-0472">Membrane</keyword>
<evidence type="ECO:0000256" key="5">
    <source>
        <dbReference type="ARBA" id="ARBA00022603"/>
    </source>
</evidence>
<dbReference type="NCBIfam" id="NF045656">
    <property type="entry name" value="MeththiolMtaseMddA"/>
    <property type="match status" value="1"/>
</dbReference>
<dbReference type="EMBL" id="QJRN01000012">
    <property type="protein sequence ID" value="PYC33821.1"/>
    <property type="molecule type" value="Genomic_DNA"/>
</dbReference>
<dbReference type="PANTHER" id="PTHR31040">
    <property type="entry name" value="NURIM"/>
    <property type="match status" value="1"/>
</dbReference>
<evidence type="ECO:0000256" key="10">
    <source>
        <dbReference type="ARBA" id="ARBA00023136"/>
    </source>
</evidence>
<organism evidence="13 14">
    <name type="scientific">Pseudomonas protegens</name>
    <dbReference type="NCBI Taxonomy" id="380021"/>
    <lineage>
        <taxon>Bacteria</taxon>
        <taxon>Pseudomonadati</taxon>
        <taxon>Pseudomonadota</taxon>
        <taxon>Gammaproteobacteria</taxon>
        <taxon>Pseudomonadales</taxon>
        <taxon>Pseudomonadaceae</taxon>
        <taxon>Pseudomonas</taxon>
    </lineage>
</organism>
<dbReference type="InterPro" id="IPR007318">
    <property type="entry name" value="Phopholipid_MeTrfase"/>
</dbReference>
<gene>
    <name evidence="13" type="ORF">DMX08_19095</name>
</gene>
<evidence type="ECO:0000313" key="14">
    <source>
        <dbReference type="Proteomes" id="UP000248188"/>
    </source>
</evidence>
<evidence type="ECO:0000256" key="8">
    <source>
        <dbReference type="ARBA" id="ARBA00022692"/>
    </source>
</evidence>
<comment type="subcellular location">
    <subcellularLocation>
        <location evidence="2">Endomembrane system</location>
        <topology evidence="2">Multi-pass membrane protein</topology>
    </subcellularLocation>
</comment>
<comment type="catalytic activity">
    <reaction evidence="11">
        <text>methanethiol + S-adenosyl-L-methionine = dimethyl sulfide + S-adenosyl-L-homocysteine + H(+)</text>
        <dbReference type="Rhea" id="RHEA:50428"/>
        <dbReference type="ChEBI" id="CHEBI:15378"/>
        <dbReference type="ChEBI" id="CHEBI:16007"/>
        <dbReference type="ChEBI" id="CHEBI:17437"/>
        <dbReference type="ChEBI" id="CHEBI:57856"/>
        <dbReference type="ChEBI" id="CHEBI:59789"/>
        <dbReference type="EC" id="2.1.1.334"/>
    </reaction>
</comment>
<evidence type="ECO:0000256" key="11">
    <source>
        <dbReference type="ARBA" id="ARBA00048134"/>
    </source>
</evidence>
<dbReference type="RefSeq" id="WP_110652658.1">
    <property type="nucleotide sequence ID" value="NZ_QJRN01000012.1"/>
</dbReference>
<evidence type="ECO:0000256" key="12">
    <source>
        <dbReference type="SAM" id="Phobius"/>
    </source>
</evidence>
<dbReference type="Proteomes" id="UP000248188">
    <property type="component" value="Unassembled WGS sequence"/>
</dbReference>
<comment type="caution">
    <text evidence="13">The sequence shown here is derived from an EMBL/GenBank/DDBJ whole genome shotgun (WGS) entry which is preliminary data.</text>
</comment>
<evidence type="ECO:0000256" key="3">
    <source>
        <dbReference type="ARBA" id="ARBA00010631"/>
    </source>
</evidence>